<name>M1YSI0_9FIRM</name>
<dbReference type="RefSeq" id="WP_005583226.1">
    <property type="nucleotide sequence ID" value="NZ_LT669839.1"/>
</dbReference>
<dbReference type="GO" id="GO:0032259">
    <property type="term" value="P:methylation"/>
    <property type="evidence" value="ECO:0007669"/>
    <property type="project" value="UniProtKB-KW"/>
</dbReference>
<dbReference type="GO" id="GO:0008483">
    <property type="term" value="F:transaminase activity"/>
    <property type="evidence" value="ECO:0007669"/>
    <property type="project" value="UniProtKB-KW"/>
</dbReference>
<feature type="domain" description="GCVT N-terminal" evidence="9">
    <location>
        <begin position="8"/>
        <end position="265"/>
    </location>
</feature>
<dbReference type="Gene3D" id="2.40.30.110">
    <property type="entry name" value="Aminomethyltransferase beta-barrel domains"/>
    <property type="match status" value="1"/>
</dbReference>
<dbReference type="Gene3D" id="4.10.1250.10">
    <property type="entry name" value="Aminomethyltransferase fragment"/>
    <property type="match status" value="1"/>
</dbReference>
<feature type="binding site" evidence="8">
    <location>
        <position position="198"/>
    </location>
    <ligand>
        <name>substrate</name>
    </ligand>
</feature>
<dbReference type="PANTHER" id="PTHR43757:SF2">
    <property type="entry name" value="AMINOMETHYLTRANSFERASE, MITOCHONDRIAL"/>
    <property type="match status" value="1"/>
</dbReference>
<dbReference type="Pfam" id="PF01571">
    <property type="entry name" value="GCV_T"/>
    <property type="match status" value="1"/>
</dbReference>
<dbReference type="Pfam" id="PF08669">
    <property type="entry name" value="GCV_T_C"/>
    <property type="match status" value="1"/>
</dbReference>
<dbReference type="PANTHER" id="PTHR43757">
    <property type="entry name" value="AMINOMETHYLTRANSFERASE"/>
    <property type="match status" value="1"/>
</dbReference>
<dbReference type="GO" id="GO:0005829">
    <property type="term" value="C:cytosol"/>
    <property type="evidence" value="ECO:0007669"/>
    <property type="project" value="TreeGrafter"/>
</dbReference>
<dbReference type="InterPro" id="IPR027266">
    <property type="entry name" value="TrmE/GcvT-like"/>
</dbReference>
<evidence type="ECO:0000256" key="2">
    <source>
        <dbReference type="ARBA" id="ARBA00012616"/>
    </source>
</evidence>
<evidence type="ECO:0000256" key="5">
    <source>
        <dbReference type="ARBA" id="ARBA00031395"/>
    </source>
</evidence>
<dbReference type="SUPFAM" id="SSF103025">
    <property type="entry name" value="Folate-binding domain"/>
    <property type="match status" value="1"/>
</dbReference>
<dbReference type="GO" id="GO:0005960">
    <property type="term" value="C:glycine cleavage complex"/>
    <property type="evidence" value="ECO:0007669"/>
    <property type="project" value="InterPro"/>
</dbReference>
<proteinExistence type="inferred from homology"/>
<dbReference type="HAMAP" id="MF_00259">
    <property type="entry name" value="GcvT"/>
    <property type="match status" value="1"/>
</dbReference>
<dbReference type="NCBIfam" id="NF001567">
    <property type="entry name" value="PRK00389.1"/>
    <property type="match status" value="1"/>
</dbReference>
<keyword evidence="3 7" id="KW-0032">Aminotransferase</keyword>
<dbReference type="EMBL" id="LT669839">
    <property type="protein sequence ID" value="SHD75459.1"/>
    <property type="molecule type" value="Genomic_DNA"/>
</dbReference>
<reference evidence="11 12" key="1">
    <citation type="submission" date="2016-11" db="EMBL/GenBank/DDBJ databases">
        <authorList>
            <person name="Manzoor S."/>
        </authorList>
    </citation>
    <scope>NUCLEOTIDE SEQUENCE [LARGE SCALE GENOMIC DNA]</scope>
    <source>
        <strain evidence="11">Clostridium ultunense strain Esp</strain>
    </source>
</reference>
<comment type="function">
    <text evidence="7">The glycine cleavage system catalyzes the degradation of glycine.</text>
</comment>
<evidence type="ECO:0000313" key="11">
    <source>
        <dbReference type="EMBL" id="SHD75459.1"/>
    </source>
</evidence>
<dbReference type="FunFam" id="2.40.30.110:FF:000003">
    <property type="entry name" value="Aminomethyltransferase"/>
    <property type="match status" value="1"/>
</dbReference>
<dbReference type="GO" id="GO:0008168">
    <property type="term" value="F:methyltransferase activity"/>
    <property type="evidence" value="ECO:0007669"/>
    <property type="project" value="UniProtKB-KW"/>
</dbReference>
<dbReference type="HOGENOM" id="CLU_007884_10_2_9"/>
<dbReference type="PIRSF" id="PIRSF006487">
    <property type="entry name" value="GcvT"/>
    <property type="match status" value="1"/>
</dbReference>
<dbReference type="NCBIfam" id="TIGR00528">
    <property type="entry name" value="gcvT"/>
    <property type="match status" value="1"/>
</dbReference>
<evidence type="ECO:0000256" key="1">
    <source>
        <dbReference type="ARBA" id="ARBA00008609"/>
    </source>
</evidence>
<evidence type="ECO:0000313" key="12">
    <source>
        <dbReference type="Proteomes" id="UP000245423"/>
    </source>
</evidence>
<dbReference type="InterPro" id="IPR006222">
    <property type="entry name" value="GCVT_N"/>
</dbReference>
<dbReference type="GO" id="GO:0019464">
    <property type="term" value="P:glycine decarboxylation via glycine cleavage system"/>
    <property type="evidence" value="ECO:0007669"/>
    <property type="project" value="UniProtKB-UniRule"/>
</dbReference>
<protein>
    <recommendedName>
        <fullName evidence="2 7">Aminomethyltransferase</fullName>
        <ecNumber evidence="2 7">2.1.2.10</ecNumber>
    </recommendedName>
    <alternativeName>
        <fullName evidence="5 7">Glycine cleavage system T protein</fullName>
    </alternativeName>
</protein>
<evidence type="ECO:0000259" key="9">
    <source>
        <dbReference type="Pfam" id="PF01571"/>
    </source>
</evidence>
<evidence type="ECO:0000259" key="10">
    <source>
        <dbReference type="Pfam" id="PF08669"/>
    </source>
</evidence>
<dbReference type="InterPro" id="IPR028896">
    <property type="entry name" value="GcvT/YgfZ/DmdA"/>
</dbReference>
<comment type="catalytic activity">
    <reaction evidence="6 7">
        <text>N(6)-[(R)-S(8)-aminomethyldihydrolipoyl]-L-lysyl-[protein] + (6S)-5,6,7,8-tetrahydrofolate = N(6)-[(R)-dihydrolipoyl]-L-lysyl-[protein] + (6R)-5,10-methylene-5,6,7,8-tetrahydrofolate + NH4(+)</text>
        <dbReference type="Rhea" id="RHEA:16945"/>
        <dbReference type="Rhea" id="RHEA-COMP:10475"/>
        <dbReference type="Rhea" id="RHEA-COMP:10492"/>
        <dbReference type="ChEBI" id="CHEBI:15636"/>
        <dbReference type="ChEBI" id="CHEBI:28938"/>
        <dbReference type="ChEBI" id="CHEBI:57453"/>
        <dbReference type="ChEBI" id="CHEBI:83100"/>
        <dbReference type="ChEBI" id="CHEBI:83143"/>
        <dbReference type="EC" id="2.1.2.10"/>
    </reaction>
</comment>
<accession>M1YSI0</accession>
<dbReference type="OrthoDB" id="9774591at2"/>
<dbReference type="InterPro" id="IPR029043">
    <property type="entry name" value="GcvT/YgfZ_C"/>
</dbReference>
<gene>
    <name evidence="7 11" type="primary">gcvT</name>
    <name evidence="11" type="ORF">CUESP1_0060</name>
</gene>
<dbReference type="Gene3D" id="3.30.70.1400">
    <property type="entry name" value="Aminomethyltransferase beta-barrel domains"/>
    <property type="match status" value="1"/>
</dbReference>
<dbReference type="Gene3D" id="3.30.1360.120">
    <property type="entry name" value="Probable tRNA modification gtpase trme, domain 1"/>
    <property type="match status" value="1"/>
</dbReference>
<dbReference type="EC" id="2.1.2.10" evidence="2 7"/>
<dbReference type="SUPFAM" id="SSF101790">
    <property type="entry name" value="Aminomethyltransferase beta-barrel domain"/>
    <property type="match status" value="1"/>
</dbReference>
<dbReference type="AlphaFoldDB" id="M1YSI0"/>
<evidence type="ECO:0000256" key="7">
    <source>
        <dbReference type="HAMAP-Rule" id="MF_00259"/>
    </source>
</evidence>
<evidence type="ECO:0000256" key="8">
    <source>
        <dbReference type="PIRSR" id="PIRSR006487-1"/>
    </source>
</evidence>
<keyword evidence="12" id="KW-1185">Reference proteome</keyword>
<keyword evidence="4 7" id="KW-0808">Transferase</keyword>
<dbReference type="FunFam" id="3.30.70.1400:FF:000001">
    <property type="entry name" value="Aminomethyltransferase"/>
    <property type="match status" value="1"/>
</dbReference>
<organism evidence="11 12">
    <name type="scientific">[Clostridium] ultunense Esp</name>
    <dbReference type="NCBI Taxonomy" id="1288971"/>
    <lineage>
        <taxon>Bacteria</taxon>
        <taxon>Bacillati</taxon>
        <taxon>Bacillota</taxon>
        <taxon>Tissierellia</taxon>
        <taxon>Tissierellales</taxon>
        <taxon>Tepidimicrobiaceae</taxon>
        <taxon>Schnuerera</taxon>
    </lineage>
</organism>
<comment type="similarity">
    <text evidence="1 7">Belongs to the GcvT family.</text>
</comment>
<dbReference type="FunFam" id="4.10.1250.10:FF:000001">
    <property type="entry name" value="Aminomethyltransferase"/>
    <property type="match status" value="1"/>
</dbReference>
<evidence type="ECO:0000256" key="3">
    <source>
        <dbReference type="ARBA" id="ARBA00022576"/>
    </source>
</evidence>
<dbReference type="InterPro" id="IPR022903">
    <property type="entry name" value="GcvT_bac"/>
</dbReference>
<comment type="subunit">
    <text evidence="7">The glycine cleavage system is composed of four proteins: P, T, L and H.</text>
</comment>
<evidence type="ECO:0000256" key="4">
    <source>
        <dbReference type="ARBA" id="ARBA00022679"/>
    </source>
</evidence>
<feature type="domain" description="Aminomethyltransferase C-terminal" evidence="10">
    <location>
        <begin position="285"/>
        <end position="362"/>
    </location>
</feature>
<evidence type="ECO:0000256" key="6">
    <source>
        <dbReference type="ARBA" id="ARBA00047665"/>
    </source>
</evidence>
<dbReference type="InterPro" id="IPR013977">
    <property type="entry name" value="GcvT_C"/>
</dbReference>
<dbReference type="Proteomes" id="UP000245423">
    <property type="component" value="Chromosome 1"/>
</dbReference>
<dbReference type="GO" id="GO:0004047">
    <property type="term" value="F:aminomethyltransferase activity"/>
    <property type="evidence" value="ECO:0007669"/>
    <property type="project" value="UniProtKB-UniRule"/>
</dbReference>
<keyword evidence="11" id="KW-0489">Methyltransferase</keyword>
<sequence length="364" mass="41001">MVAKKTPLYDEHVKLGGKIVDYAGWFLPVQYEGLIPEHEAVRNAAGLFDVSHMGEIVVKGKDALAYLQYLLTNDIASIETDQIIYTFMCYPDGGVVDDFLVYKYSEEEYLLVVNAANTDKDFKWMIDNKKDFNIIIENKSDQIGEVAIQGPKSEKILQKLTDTDLSSIKPFHFNRKVNISGIECMVSRTGYTGEDGFEVYSPAEGIVKIWNDILEAGKEDGIKPTGLGCRDTLRFEAGMPLYGNEISKDITPLEGGLKFFVKLDKEEDFIGKEALNKQWKEGLTRKVAGFELLERGIPREGYEVYKEGKKIGHVTTGYMSPTLKKSIGNALIDINEIELGNEVDVMIRNRPVKAKIISRKFLKK</sequence>
<dbReference type="InterPro" id="IPR006223">
    <property type="entry name" value="GcvT"/>
</dbReference>